<evidence type="ECO:0000256" key="7">
    <source>
        <dbReference type="ARBA" id="ARBA00038938"/>
    </source>
</evidence>
<evidence type="ECO:0000256" key="4">
    <source>
        <dbReference type="ARBA" id="ARBA00022727"/>
    </source>
</evidence>
<reference evidence="12 13" key="1">
    <citation type="journal article" date="2019" name="Nat. Ecol. Evol.">
        <title>Megaphylogeny resolves global patterns of mushroom evolution.</title>
        <authorList>
            <person name="Varga T."/>
            <person name="Krizsan K."/>
            <person name="Foldi C."/>
            <person name="Dima B."/>
            <person name="Sanchez-Garcia M."/>
            <person name="Sanchez-Ramirez S."/>
            <person name="Szollosi G.J."/>
            <person name="Szarkandi J.G."/>
            <person name="Papp V."/>
            <person name="Albert L."/>
            <person name="Andreopoulos W."/>
            <person name="Angelini C."/>
            <person name="Antonin V."/>
            <person name="Barry K.W."/>
            <person name="Bougher N.L."/>
            <person name="Buchanan P."/>
            <person name="Buyck B."/>
            <person name="Bense V."/>
            <person name="Catcheside P."/>
            <person name="Chovatia M."/>
            <person name="Cooper J."/>
            <person name="Damon W."/>
            <person name="Desjardin D."/>
            <person name="Finy P."/>
            <person name="Geml J."/>
            <person name="Haridas S."/>
            <person name="Hughes K."/>
            <person name="Justo A."/>
            <person name="Karasinski D."/>
            <person name="Kautmanova I."/>
            <person name="Kiss B."/>
            <person name="Kocsube S."/>
            <person name="Kotiranta H."/>
            <person name="LaButti K.M."/>
            <person name="Lechner B.E."/>
            <person name="Liimatainen K."/>
            <person name="Lipzen A."/>
            <person name="Lukacs Z."/>
            <person name="Mihaltcheva S."/>
            <person name="Morgado L.N."/>
            <person name="Niskanen T."/>
            <person name="Noordeloos M.E."/>
            <person name="Ohm R.A."/>
            <person name="Ortiz-Santana B."/>
            <person name="Ovrebo C."/>
            <person name="Racz N."/>
            <person name="Riley R."/>
            <person name="Savchenko A."/>
            <person name="Shiryaev A."/>
            <person name="Soop K."/>
            <person name="Spirin V."/>
            <person name="Szebenyi C."/>
            <person name="Tomsovsky M."/>
            <person name="Tulloss R.E."/>
            <person name="Uehling J."/>
            <person name="Grigoriev I.V."/>
            <person name="Vagvolgyi C."/>
            <person name="Papp T."/>
            <person name="Martin F.M."/>
            <person name="Miettinen O."/>
            <person name="Hibbett D.S."/>
            <person name="Nagy L.G."/>
        </authorList>
    </citation>
    <scope>NUCLEOTIDE SEQUENCE [LARGE SCALE GENOMIC DNA]</scope>
    <source>
        <strain evidence="12 13">CBS 309.79</strain>
    </source>
</reference>
<evidence type="ECO:0000256" key="10">
    <source>
        <dbReference type="SAM" id="MobiDB-lite"/>
    </source>
</evidence>
<dbReference type="PROSITE" id="PS51747">
    <property type="entry name" value="CYT_DCMP_DEAMINASES_2"/>
    <property type="match status" value="1"/>
</dbReference>
<keyword evidence="13" id="KW-1185">Reference proteome</keyword>
<dbReference type="Pfam" id="PF00383">
    <property type="entry name" value="dCMP_cyt_deam_1"/>
    <property type="match status" value="1"/>
</dbReference>
<comment type="similarity">
    <text evidence="2">Belongs to the cytidine and deoxycytidylate deaminase family.</text>
</comment>
<keyword evidence="6" id="KW-0862">Zinc</keyword>
<dbReference type="InterPro" id="IPR016192">
    <property type="entry name" value="APOBEC/CMP_deaminase_Zn-bd"/>
</dbReference>
<sequence>MFIAIAGTRCSGKTSLENYLIDQHGFTSIRLLHTHPSSQVVGIDALSDSPTYTNHNSDSSHERHRSTSSRHTHMSFLVLTNNELESPLVSPLVPVNSSRKPPLYFGSASDILDYTTRHWRTDFVTDSLTLRRDIAPFFIRPWFMLVGVDAPVMMRFGRSNSSNLEDFVRDDDELVYGVDSPNANTITASRSSTQSQAQPFPLSELTDATKLSIINAFPSIPTFHAHLDKLDLLDPTRLRPSWDTYFMTLATLAAQRSNCMKRRVGAILVRDNRILATGYNGTSRGLKNCNEGGCPLCNDPAASLQCICLHAEENAILEAGRERVGRNAVLYSNTCPCLKCTIIIIQAGVKEVVYELSYKVDEESAKRFAEAGVKLRKHTPTPLPMFSDQGEISAKIVRFPEGPRTAGVV</sequence>
<evidence type="ECO:0000256" key="6">
    <source>
        <dbReference type="ARBA" id="ARBA00022833"/>
    </source>
</evidence>
<keyword evidence="4" id="KW-0545">Nucleotide biosynthesis</keyword>
<dbReference type="GO" id="GO:0004132">
    <property type="term" value="F:dCMP deaminase activity"/>
    <property type="evidence" value="ECO:0007669"/>
    <property type="project" value="UniProtKB-EC"/>
</dbReference>
<dbReference type="InterPro" id="IPR002125">
    <property type="entry name" value="CMP_dCMP_dom"/>
</dbReference>
<evidence type="ECO:0000256" key="5">
    <source>
        <dbReference type="ARBA" id="ARBA00022801"/>
    </source>
</evidence>
<evidence type="ECO:0000259" key="11">
    <source>
        <dbReference type="PROSITE" id="PS51747"/>
    </source>
</evidence>
<feature type="domain" description="CMP/dCMP-type deaminase" evidence="11">
    <location>
        <begin position="241"/>
        <end position="371"/>
    </location>
</feature>
<dbReference type="GO" id="GO:0008270">
    <property type="term" value="F:zinc ion binding"/>
    <property type="evidence" value="ECO:0007669"/>
    <property type="project" value="InterPro"/>
</dbReference>
<proteinExistence type="inferred from homology"/>
<dbReference type="InterPro" id="IPR016193">
    <property type="entry name" value="Cytidine_deaminase-like"/>
</dbReference>
<dbReference type="CDD" id="cd01286">
    <property type="entry name" value="deoxycytidylate_deaminase"/>
    <property type="match status" value="1"/>
</dbReference>
<evidence type="ECO:0000256" key="9">
    <source>
        <dbReference type="ARBA" id="ARBA00071582"/>
    </source>
</evidence>
<dbReference type="PROSITE" id="PS00903">
    <property type="entry name" value="CYT_DCMP_DEAMINASES_1"/>
    <property type="match status" value="1"/>
</dbReference>
<evidence type="ECO:0000256" key="8">
    <source>
        <dbReference type="ARBA" id="ARBA00041763"/>
    </source>
</evidence>
<organism evidence="12 13">
    <name type="scientific">Pterulicium gracile</name>
    <dbReference type="NCBI Taxonomy" id="1884261"/>
    <lineage>
        <taxon>Eukaryota</taxon>
        <taxon>Fungi</taxon>
        <taxon>Dikarya</taxon>
        <taxon>Basidiomycota</taxon>
        <taxon>Agaricomycotina</taxon>
        <taxon>Agaricomycetes</taxon>
        <taxon>Agaricomycetidae</taxon>
        <taxon>Agaricales</taxon>
        <taxon>Pleurotineae</taxon>
        <taxon>Pterulaceae</taxon>
        <taxon>Pterulicium</taxon>
    </lineage>
</organism>
<feature type="region of interest" description="Disordered" evidence="10">
    <location>
        <begin position="51"/>
        <end position="70"/>
    </location>
</feature>
<dbReference type="FunFam" id="3.40.140.10:FF:000035">
    <property type="entry name" value="dCMP deaminase"/>
    <property type="match status" value="1"/>
</dbReference>
<evidence type="ECO:0000256" key="3">
    <source>
        <dbReference type="ARBA" id="ARBA00022723"/>
    </source>
</evidence>
<dbReference type="GO" id="GO:0009165">
    <property type="term" value="P:nucleotide biosynthetic process"/>
    <property type="evidence" value="ECO:0007669"/>
    <property type="project" value="UniProtKB-KW"/>
</dbReference>
<protein>
    <recommendedName>
        <fullName evidence="9">Deoxycytidylate deaminase</fullName>
        <ecNumber evidence="7">3.5.4.12</ecNumber>
    </recommendedName>
    <alternativeName>
        <fullName evidence="8">dCMP deaminase</fullName>
    </alternativeName>
</protein>
<dbReference type="STRING" id="1884261.A0A5C3QTB2"/>
<keyword evidence="5" id="KW-0378">Hydrolase</keyword>
<dbReference type="PANTHER" id="PTHR11086">
    <property type="entry name" value="DEOXYCYTIDYLATE DEAMINASE-RELATED"/>
    <property type="match status" value="1"/>
</dbReference>
<evidence type="ECO:0000313" key="12">
    <source>
        <dbReference type="EMBL" id="TFL03499.1"/>
    </source>
</evidence>
<dbReference type="EMBL" id="ML178820">
    <property type="protein sequence ID" value="TFL03499.1"/>
    <property type="molecule type" value="Genomic_DNA"/>
</dbReference>
<keyword evidence="3" id="KW-0479">Metal-binding</keyword>
<name>A0A5C3QTB2_9AGAR</name>
<evidence type="ECO:0000256" key="1">
    <source>
        <dbReference type="ARBA" id="ARBA00001947"/>
    </source>
</evidence>
<evidence type="ECO:0000256" key="2">
    <source>
        <dbReference type="ARBA" id="ARBA00006576"/>
    </source>
</evidence>
<gene>
    <name evidence="12" type="ORF">BDV98DRAFT_591354</name>
</gene>
<dbReference type="GO" id="GO:0005737">
    <property type="term" value="C:cytoplasm"/>
    <property type="evidence" value="ECO:0007669"/>
    <property type="project" value="TreeGrafter"/>
</dbReference>
<dbReference type="SUPFAM" id="SSF53927">
    <property type="entry name" value="Cytidine deaminase-like"/>
    <property type="match status" value="1"/>
</dbReference>
<accession>A0A5C3QTB2</accession>
<evidence type="ECO:0000313" key="13">
    <source>
        <dbReference type="Proteomes" id="UP000305067"/>
    </source>
</evidence>
<dbReference type="PANTHER" id="PTHR11086:SF18">
    <property type="entry name" value="DEOXYCYTIDYLATE DEAMINASE"/>
    <property type="match status" value="1"/>
</dbReference>
<dbReference type="EC" id="3.5.4.12" evidence="7"/>
<dbReference type="AlphaFoldDB" id="A0A5C3QTB2"/>
<dbReference type="Gene3D" id="3.40.140.10">
    <property type="entry name" value="Cytidine Deaminase, domain 2"/>
    <property type="match status" value="1"/>
</dbReference>
<dbReference type="InterPro" id="IPR015517">
    <property type="entry name" value="dCMP_deaminase-rel"/>
</dbReference>
<dbReference type="InterPro" id="IPR035105">
    <property type="entry name" value="Deoxycytidylate_deaminase_dom"/>
</dbReference>
<dbReference type="Proteomes" id="UP000305067">
    <property type="component" value="Unassembled WGS sequence"/>
</dbReference>
<comment type="cofactor">
    <cofactor evidence="1">
        <name>Zn(2+)</name>
        <dbReference type="ChEBI" id="CHEBI:29105"/>
    </cofactor>
</comment>
<dbReference type="OrthoDB" id="6710946at2759"/>